<proteinExistence type="inferred from homology"/>
<organism evidence="2 3">
    <name type="scientific">Bacillus safensis</name>
    <dbReference type="NCBI Taxonomy" id="561879"/>
    <lineage>
        <taxon>Bacteria</taxon>
        <taxon>Bacillati</taxon>
        <taxon>Bacillota</taxon>
        <taxon>Bacilli</taxon>
        <taxon>Bacillales</taxon>
        <taxon>Bacillaceae</taxon>
        <taxon>Bacillus</taxon>
    </lineage>
</organism>
<dbReference type="GO" id="GO:0051082">
    <property type="term" value="F:unfolded protein binding"/>
    <property type="evidence" value="ECO:0007669"/>
    <property type="project" value="InterPro"/>
</dbReference>
<protein>
    <submittedName>
        <fullName evidence="2">Protein-export protein SecB</fullName>
    </submittedName>
</protein>
<sequence>MKAILQFVDYKVLNTVYKHNPALDDKEFEELNPEFEVTLRLTKEDHAFIKLSIEFGDKKVQETSLYVYAQIAGLFEFESEEEISNENKKELLQVNGLAILYPYIRSLVTDLTSKGSNEGVILPTVNISEMLRNELSKEDKPFNISNQQD</sequence>
<dbReference type="GO" id="GO:0015031">
    <property type="term" value="P:protein transport"/>
    <property type="evidence" value="ECO:0007669"/>
    <property type="project" value="InterPro"/>
</dbReference>
<dbReference type="InterPro" id="IPR003708">
    <property type="entry name" value="SecB"/>
</dbReference>
<accession>A0A5C0WJB6</accession>
<comment type="similarity">
    <text evidence="1">Belongs to the SecB family.</text>
</comment>
<dbReference type="PANTHER" id="PTHR36918">
    <property type="match status" value="1"/>
</dbReference>
<dbReference type="Gene3D" id="3.10.420.10">
    <property type="entry name" value="SecB-like"/>
    <property type="match status" value="1"/>
</dbReference>
<dbReference type="GO" id="GO:0051262">
    <property type="term" value="P:protein tetramerization"/>
    <property type="evidence" value="ECO:0007669"/>
    <property type="project" value="InterPro"/>
</dbReference>
<evidence type="ECO:0000313" key="3">
    <source>
        <dbReference type="Proteomes" id="UP000325032"/>
    </source>
</evidence>
<evidence type="ECO:0000256" key="1">
    <source>
        <dbReference type="ARBA" id="ARBA00009990"/>
    </source>
</evidence>
<gene>
    <name evidence="2" type="primary">secB</name>
    <name evidence="2" type="ORF">FX981_02175</name>
</gene>
<dbReference type="InterPro" id="IPR035958">
    <property type="entry name" value="SecB-like_sf"/>
</dbReference>
<dbReference type="GeneID" id="61768944"/>
<dbReference type="EMBL" id="CP043404">
    <property type="protein sequence ID" value="QEK63933.1"/>
    <property type="molecule type" value="Genomic_DNA"/>
</dbReference>
<keyword evidence="3" id="KW-1185">Reference proteome</keyword>
<dbReference type="PANTHER" id="PTHR36918:SF1">
    <property type="entry name" value="PROTEIN-EXPORT PROTEIN SECB"/>
    <property type="match status" value="1"/>
</dbReference>
<reference evidence="2 3" key="1">
    <citation type="journal article" date="2018" name="Plant Biotechnol. Rep.">
        <title>Diversity and antifungal activity of endophytic bacteria associated with Panax ginseng seedlings.</title>
        <authorList>
            <person name="Park J.M."/>
            <person name="Hong C.E."/>
            <person name="Jo S.H."/>
        </authorList>
    </citation>
    <scope>NUCLEOTIDE SEQUENCE [LARGE SCALE GENOMIC DNA]</scope>
    <source>
        <strain evidence="2 3">PgKB20</strain>
    </source>
</reference>
<name>A0A5C0WJB6_BACIA</name>
<evidence type="ECO:0000313" key="2">
    <source>
        <dbReference type="EMBL" id="QEK63933.1"/>
    </source>
</evidence>
<dbReference type="Pfam" id="PF02556">
    <property type="entry name" value="SecB"/>
    <property type="match status" value="1"/>
</dbReference>
<dbReference type="Proteomes" id="UP000325032">
    <property type="component" value="Chromosome"/>
</dbReference>
<dbReference type="RefSeq" id="WP_187470512.1">
    <property type="nucleotide sequence ID" value="NZ_CP043404.1"/>
</dbReference>
<dbReference type="SUPFAM" id="SSF54611">
    <property type="entry name" value="SecB-like"/>
    <property type="match status" value="1"/>
</dbReference>
<dbReference type="AlphaFoldDB" id="A0A5C0WJB6"/>